<dbReference type="PANTHER" id="PTHR38592">
    <property type="entry name" value="BLL4819 PROTEIN"/>
    <property type="match status" value="1"/>
</dbReference>
<dbReference type="RefSeq" id="WP_271791022.1">
    <property type="nucleotide sequence ID" value="NZ_JAQMTU010000081.1"/>
</dbReference>
<feature type="transmembrane region" description="Helical" evidence="1">
    <location>
        <begin position="209"/>
        <end position="228"/>
    </location>
</feature>
<dbReference type="InterPro" id="IPR014550">
    <property type="entry name" value="UCP028704_OpgC"/>
</dbReference>
<evidence type="ECO:0000313" key="2">
    <source>
        <dbReference type="EMBL" id="MDB9487629.1"/>
    </source>
</evidence>
<name>A0ABT5A6Q3_9CYAN</name>
<feature type="transmembrane region" description="Helical" evidence="1">
    <location>
        <begin position="329"/>
        <end position="348"/>
    </location>
</feature>
<dbReference type="Proteomes" id="UP001212123">
    <property type="component" value="Unassembled WGS sequence"/>
</dbReference>
<keyword evidence="1" id="KW-0812">Transmembrane</keyword>
<organism evidence="2 3">
    <name type="scientific">Dolichospermum circinale CS-537/01</name>
    <dbReference type="NCBI Taxonomy" id="3021739"/>
    <lineage>
        <taxon>Bacteria</taxon>
        <taxon>Bacillati</taxon>
        <taxon>Cyanobacteriota</taxon>
        <taxon>Cyanophyceae</taxon>
        <taxon>Nostocales</taxon>
        <taxon>Aphanizomenonaceae</taxon>
        <taxon>Dolichospermum</taxon>
        <taxon>Dolichospermum circinale</taxon>
    </lineage>
</organism>
<feature type="transmembrane region" description="Helical" evidence="1">
    <location>
        <begin position="59"/>
        <end position="81"/>
    </location>
</feature>
<feature type="transmembrane region" description="Helical" evidence="1">
    <location>
        <begin position="135"/>
        <end position="164"/>
    </location>
</feature>
<protein>
    <submittedName>
        <fullName evidence="2">OpgC domain-containing protein</fullName>
    </submittedName>
</protein>
<evidence type="ECO:0000313" key="3">
    <source>
        <dbReference type="Proteomes" id="UP001212123"/>
    </source>
</evidence>
<feature type="transmembrane region" description="Helical" evidence="1">
    <location>
        <begin position="288"/>
        <end position="309"/>
    </location>
</feature>
<dbReference type="EMBL" id="JAQMTU010000081">
    <property type="protein sequence ID" value="MDB9487629.1"/>
    <property type="molecule type" value="Genomic_DNA"/>
</dbReference>
<dbReference type="PANTHER" id="PTHR38592:SF3">
    <property type="entry name" value="BLL4819 PROTEIN"/>
    <property type="match status" value="1"/>
</dbReference>
<keyword evidence="3" id="KW-1185">Reference proteome</keyword>
<dbReference type="Pfam" id="PF10129">
    <property type="entry name" value="OpgC_C"/>
    <property type="match status" value="1"/>
</dbReference>
<feature type="transmembrane region" description="Helical" evidence="1">
    <location>
        <begin position="176"/>
        <end position="197"/>
    </location>
</feature>
<sequence>MHNNTITTNNPPVSWRYDPTLYGNRDLRIDFLRGIAIVSMVFNHLESSSYFSAINRGHIYASAAEGFVFLSGLVLGMVTLGRINKVGFSEAMKKLLERSGKLYLTSLILMSVLGLLSIIAPGWTRPAFDFAPGTWWQILLAAATFHLAPPVIDILQLYVLLLLFSPAIFWMLRKGFWLPVLAISWTFWSIQQLHPYALSFHPLDREHPYFALAGWQILYVHGVLAGYYRQKLQKLWGKIPKIPLVLCLVLIVIGSITTAHYDIQLGVWPAKFSDRVAWLAWTDRSRVGFLRLINHIGFFPLLYIIVDTFWQPLNKILGKLLISLGQNSLYVYIVHVPVTVIWFLIPALVDGNPIVTTIAQAVAVGCFWWLVKKEVLFNIIPR</sequence>
<gene>
    <name evidence="2" type="primary">opgC</name>
    <name evidence="2" type="ORF">PN492_13910</name>
</gene>
<feature type="transmembrane region" description="Helical" evidence="1">
    <location>
        <begin position="102"/>
        <end position="123"/>
    </location>
</feature>
<evidence type="ECO:0000256" key="1">
    <source>
        <dbReference type="SAM" id="Phobius"/>
    </source>
</evidence>
<keyword evidence="1" id="KW-0472">Membrane</keyword>
<feature type="transmembrane region" description="Helical" evidence="1">
    <location>
        <begin position="354"/>
        <end position="371"/>
    </location>
</feature>
<keyword evidence="1" id="KW-1133">Transmembrane helix</keyword>
<accession>A0ABT5A6Q3</accession>
<feature type="transmembrane region" description="Helical" evidence="1">
    <location>
        <begin position="240"/>
        <end position="261"/>
    </location>
</feature>
<reference evidence="2 3" key="1">
    <citation type="submission" date="2023-01" db="EMBL/GenBank/DDBJ databases">
        <title>Genomes from the Australian National Cyanobacteria Reference Collection.</title>
        <authorList>
            <person name="Willis A."/>
            <person name="Lee E.M.F."/>
        </authorList>
    </citation>
    <scope>NUCLEOTIDE SEQUENCE [LARGE SCALE GENOMIC DNA]</scope>
    <source>
        <strain evidence="2 3">CS-537/01</strain>
    </source>
</reference>
<comment type="caution">
    <text evidence="2">The sequence shown here is derived from an EMBL/GenBank/DDBJ whole genome shotgun (WGS) entry which is preliminary data.</text>
</comment>
<proteinExistence type="predicted"/>